<dbReference type="EMBL" id="JAHWBK010000003">
    <property type="protein sequence ID" value="MCV0323599.1"/>
    <property type="molecule type" value="Genomic_DNA"/>
</dbReference>
<comment type="caution">
    <text evidence="3">The sequence shown here is derived from an EMBL/GenBank/DDBJ whole genome shotgun (WGS) entry which is preliminary data.</text>
</comment>
<feature type="region of interest" description="Disordered" evidence="1">
    <location>
        <begin position="78"/>
        <end position="105"/>
    </location>
</feature>
<protein>
    <recommendedName>
        <fullName evidence="5">DUF4124 domain-containing protein</fullName>
    </recommendedName>
</protein>
<keyword evidence="2" id="KW-0732">Signal</keyword>
<gene>
    <name evidence="3" type="ORF">KYJ44_04650</name>
</gene>
<feature type="chain" id="PRO_5045288088" description="DUF4124 domain-containing protein" evidence="2">
    <location>
        <begin position="21"/>
        <end position="149"/>
    </location>
</feature>
<reference evidence="3 4" key="1">
    <citation type="submission" date="2021-07" db="EMBL/GenBank/DDBJ databases">
        <title>Clinical implication of Pseudomonas aeruginosa: further insight on the antimicrobial resistance.</title>
        <authorList>
            <person name="Macori G."/>
            <person name="Fanning S."/>
            <person name="Alqahtani A."/>
        </authorList>
    </citation>
    <scope>NUCLEOTIDE SEQUENCE [LARGE SCALE GENOMIC DNA]</scope>
    <source>
        <strain evidence="3 4">CFS3442</strain>
    </source>
</reference>
<name>A0ABT2XCC8_9GAMM</name>
<feature type="signal peptide" evidence="2">
    <location>
        <begin position="1"/>
        <end position="20"/>
    </location>
</feature>
<evidence type="ECO:0000313" key="4">
    <source>
        <dbReference type="Proteomes" id="UP001208054"/>
    </source>
</evidence>
<organism evidence="3 4">
    <name type="scientific">Stenotrophomonas riyadhensis</name>
    <dbReference type="NCBI Taxonomy" id="2859893"/>
    <lineage>
        <taxon>Bacteria</taxon>
        <taxon>Pseudomonadati</taxon>
        <taxon>Pseudomonadota</taxon>
        <taxon>Gammaproteobacteria</taxon>
        <taxon>Lysobacterales</taxon>
        <taxon>Lysobacteraceae</taxon>
        <taxon>Stenotrophomonas</taxon>
    </lineage>
</organism>
<dbReference type="RefSeq" id="WP_197612115.1">
    <property type="nucleotide sequence ID" value="NZ_JAHWBK010000003.1"/>
</dbReference>
<evidence type="ECO:0008006" key="5">
    <source>
        <dbReference type="Google" id="ProtNLM"/>
    </source>
</evidence>
<dbReference type="Proteomes" id="UP001208054">
    <property type="component" value="Unassembled WGS sequence"/>
</dbReference>
<sequence>MITRIAALTLLGALSLRVGAEEPVNLIYKCVNKAGTQYQSQPCAKGETVHIRLSDPAPVSPEAAAANQRYLDDLRQQNAAAIAPRPAPTRPVYNNGGGGGRLHHISQYKDPDACEAAKAERARVYEAVGLHRSFELSRRMDDKVWSACK</sequence>
<evidence type="ECO:0000256" key="2">
    <source>
        <dbReference type="SAM" id="SignalP"/>
    </source>
</evidence>
<accession>A0ABT2XCC8</accession>
<evidence type="ECO:0000256" key="1">
    <source>
        <dbReference type="SAM" id="MobiDB-lite"/>
    </source>
</evidence>
<evidence type="ECO:0000313" key="3">
    <source>
        <dbReference type="EMBL" id="MCV0323599.1"/>
    </source>
</evidence>
<keyword evidence="4" id="KW-1185">Reference proteome</keyword>
<proteinExistence type="predicted"/>